<comment type="caution">
    <text evidence="2">The sequence shown here is derived from an EMBL/GenBank/DDBJ whole genome shotgun (WGS) entry which is preliminary data.</text>
</comment>
<accession>A0A1C7NMF3</accession>
<evidence type="ECO:0000313" key="2">
    <source>
        <dbReference type="EMBL" id="OBZ90333.1"/>
    </source>
</evidence>
<sequence>MPILLQSIKTCFARSLRPTQPFSFYSTRSIPVRSALDKKSIQFTSKHLKQALERKDVVFYEAPKGVKRTFFWMYISAGVQLMFWGNLAHLAYVSYAVKESDEEDAPATLAPQGKRLAVAGGLVTVGIAIASFMCLYPWRYIDQLILLKGAQRVKLVTHARWIESQKFKEYPIEQLYCRQKVFTGVGKNGTDAIGTKANSSHIFLNARGERMAYMLDRKGSFMDSKLFDGLWFGQK</sequence>
<keyword evidence="1" id="KW-1133">Transmembrane helix</keyword>
<dbReference type="Pfam" id="PF06979">
    <property type="entry name" value="TMEM70"/>
    <property type="match status" value="1"/>
</dbReference>
<evidence type="ECO:0008006" key="4">
    <source>
        <dbReference type="Google" id="ProtNLM"/>
    </source>
</evidence>
<feature type="transmembrane region" description="Helical" evidence="1">
    <location>
        <begin position="71"/>
        <end position="96"/>
    </location>
</feature>
<keyword evidence="3" id="KW-1185">Reference proteome</keyword>
<dbReference type="AlphaFoldDB" id="A0A1C7NMF3"/>
<feature type="transmembrane region" description="Helical" evidence="1">
    <location>
        <begin position="116"/>
        <end position="138"/>
    </location>
</feature>
<dbReference type="OrthoDB" id="5950063at2759"/>
<dbReference type="PANTHER" id="PTHR14549:SF2">
    <property type="entry name" value="TRANSMEMBRANE PROTEIN 223"/>
    <property type="match status" value="1"/>
</dbReference>
<keyword evidence="1" id="KW-0812">Transmembrane</keyword>
<dbReference type="EMBL" id="LUGH01000053">
    <property type="protein sequence ID" value="OBZ90333.1"/>
    <property type="molecule type" value="Genomic_DNA"/>
</dbReference>
<dbReference type="GO" id="GO:0005739">
    <property type="term" value="C:mitochondrion"/>
    <property type="evidence" value="ECO:0007669"/>
    <property type="project" value="TreeGrafter"/>
</dbReference>
<dbReference type="Proteomes" id="UP000093000">
    <property type="component" value="Unassembled WGS sequence"/>
</dbReference>
<dbReference type="InterPro" id="IPR026100">
    <property type="entry name" value="Tmem223"/>
</dbReference>
<name>A0A1C7NMF3_9FUNG</name>
<organism evidence="2 3">
    <name type="scientific">Choanephora cucurbitarum</name>
    <dbReference type="NCBI Taxonomy" id="101091"/>
    <lineage>
        <taxon>Eukaryota</taxon>
        <taxon>Fungi</taxon>
        <taxon>Fungi incertae sedis</taxon>
        <taxon>Mucoromycota</taxon>
        <taxon>Mucoromycotina</taxon>
        <taxon>Mucoromycetes</taxon>
        <taxon>Mucorales</taxon>
        <taxon>Mucorineae</taxon>
        <taxon>Choanephoraceae</taxon>
        <taxon>Choanephoroideae</taxon>
        <taxon>Choanephora</taxon>
    </lineage>
</organism>
<evidence type="ECO:0000256" key="1">
    <source>
        <dbReference type="SAM" id="Phobius"/>
    </source>
</evidence>
<protein>
    <recommendedName>
        <fullName evidence="4">Transmembrane protein 223</fullName>
    </recommendedName>
</protein>
<gene>
    <name evidence="2" type="ORF">A0J61_01614</name>
</gene>
<evidence type="ECO:0000313" key="3">
    <source>
        <dbReference type="Proteomes" id="UP000093000"/>
    </source>
</evidence>
<dbReference type="InterPro" id="IPR045325">
    <property type="entry name" value="TMEM70/TMEM186/TMEM223"/>
</dbReference>
<keyword evidence="1" id="KW-0472">Membrane</keyword>
<dbReference type="InParanoid" id="A0A1C7NMF3"/>
<proteinExistence type="predicted"/>
<dbReference type="PANTHER" id="PTHR14549">
    <property type="entry name" value="TRANSMEMBRANE PROTEIN 223"/>
    <property type="match status" value="1"/>
</dbReference>
<reference evidence="2 3" key="1">
    <citation type="submission" date="2016-03" db="EMBL/GenBank/DDBJ databases">
        <title>Choanephora cucurbitarum.</title>
        <authorList>
            <person name="Min B."/>
            <person name="Park H."/>
            <person name="Park J.-H."/>
            <person name="Shin H.-D."/>
            <person name="Choi I.-G."/>
        </authorList>
    </citation>
    <scope>NUCLEOTIDE SEQUENCE [LARGE SCALE GENOMIC DNA]</scope>
    <source>
        <strain evidence="2 3">KUS-F28377</strain>
    </source>
</reference>